<dbReference type="Pfam" id="PF01471">
    <property type="entry name" value="PG_binding_1"/>
    <property type="match status" value="1"/>
</dbReference>
<sequence>MSVYRRGSKGPEVRRIQEKLKELGLYLGDLDGIFGGGSEAAVKRFQKSRGIAADGIVGAKSWSALFSEADLPKPAITCESLNYRCLALTGSFETGRPVPDCFAGITGDFDGQGLSFGALQWNLGQGSLQPLFKEMAQEHPALLEELCQDYYPELQAVFTSGKDEQLAWVRSIQDQRRYVLAEPWRGLLKSLGRIKEFQDIQVRHADRLFAQAQELCQQYGLWSQRATALMFDIKVQNGSISSLVKSQIFSDFARLGTVLEGEALEAARLEIIANRRAEASNPRWIEDVRKRKLAIARGEGTVHGHYVHLADQFGIQLAPC</sequence>
<organism evidence="2 3">
    <name type="scientific">Trichloromonas acetexigens</name>
    <dbReference type="NCBI Taxonomy" id="38815"/>
    <lineage>
        <taxon>Bacteria</taxon>
        <taxon>Pseudomonadati</taxon>
        <taxon>Thermodesulfobacteriota</taxon>
        <taxon>Desulfuromonadia</taxon>
        <taxon>Desulfuromonadales</taxon>
        <taxon>Trichloromonadaceae</taxon>
        <taxon>Trichloromonas</taxon>
    </lineage>
</organism>
<keyword evidence="3" id="KW-1185">Reference proteome</keyword>
<gene>
    <name evidence="2" type="ORF">FL622_02895</name>
</gene>
<dbReference type="Proteomes" id="UP000317155">
    <property type="component" value="Unassembled WGS sequence"/>
</dbReference>
<dbReference type="RefSeq" id="WP_092055363.1">
    <property type="nucleotide sequence ID" value="NZ_FOJJ01000012.1"/>
</dbReference>
<dbReference type="SUPFAM" id="SSF47090">
    <property type="entry name" value="PGBD-like"/>
    <property type="match status" value="1"/>
</dbReference>
<proteinExistence type="predicted"/>
<comment type="caution">
    <text evidence="2">The sequence shown here is derived from an EMBL/GenBank/DDBJ whole genome shotgun (WGS) entry which is preliminary data.</text>
</comment>
<evidence type="ECO:0000313" key="2">
    <source>
        <dbReference type="EMBL" id="TRO83046.1"/>
    </source>
</evidence>
<feature type="domain" description="Peptidoglycan binding-like" evidence="1">
    <location>
        <begin position="10"/>
        <end position="65"/>
    </location>
</feature>
<evidence type="ECO:0000259" key="1">
    <source>
        <dbReference type="Pfam" id="PF01471"/>
    </source>
</evidence>
<name>A0A550JIM9_9BACT</name>
<accession>A0A550JIM9</accession>
<dbReference type="InterPro" id="IPR036365">
    <property type="entry name" value="PGBD-like_sf"/>
</dbReference>
<dbReference type="EMBL" id="VJVV01000002">
    <property type="protein sequence ID" value="TRO83046.1"/>
    <property type="molecule type" value="Genomic_DNA"/>
</dbReference>
<dbReference type="Gene3D" id="1.10.101.10">
    <property type="entry name" value="PGBD-like superfamily/PGBD"/>
    <property type="match status" value="1"/>
</dbReference>
<dbReference type="InterPro" id="IPR002477">
    <property type="entry name" value="Peptidoglycan-bd-like"/>
</dbReference>
<dbReference type="OrthoDB" id="5395100at2"/>
<reference evidence="2 3" key="1">
    <citation type="submission" date="2019-07" db="EMBL/GenBank/DDBJ databases">
        <title>Insights of Desulfuromonas acetexigens electromicrobiology.</title>
        <authorList>
            <person name="Katuri K."/>
            <person name="Sapireddy V."/>
            <person name="Shaw D.R."/>
            <person name="Saikaly P."/>
        </authorList>
    </citation>
    <scope>NUCLEOTIDE SEQUENCE [LARGE SCALE GENOMIC DNA]</scope>
    <source>
        <strain evidence="2 3">2873</strain>
    </source>
</reference>
<evidence type="ECO:0000313" key="3">
    <source>
        <dbReference type="Proteomes" id="UP000317155"/>
    </source>
</evidence>
<dbReference type="InterPro" id="IPR036366">
    <property type="entry name" value="PGBDSf"/>
</dbReference>
<protein>
    <submittedName>
        <fullName evidence="2">Peptidoglycan-binding protein</fullName>
    </submittedName>
</protein>
<dbReference type="AlphaFoldDB" id="A0A550JIM9"/>